<organism evidence="7">
    <name type="scientific">freshwater metagenome</name>
    <dbReference type="NCBI Taxonomy" id="449393"/>
    <lineage>
        <taxon>unclassified sequences</taxon>
        <taxon>metagenomes</taxon>
        <taxon>ecological metagenomes</taxon>
    </lineage>
</organism>
<dbReference type="AlphaFoldDB" id="A0A6J6VSB8"/>
<keyword evidence="4" id="KW-0808">Transferase</keyword>
<keyword evidence="6" id="KW-0012">Acyltransferase</keyword>
<dbReference type="Pfam" id="PF03279">
    <property type="entry name" value="Lip_A_acyltrans"/>
    <property type="match status" value="1"/>
</dbReference>
<keyword evidence="3" id="KW-0997">Cell inner membrane</keyword>
<reference evidence="7" key="1">
    <citation type="submission" date="2020-05" db="EMBL/GenBank/DDBJ databases">
        <authorList>
            <person name="Chiriac C."/>
            <person name="Salcher M."/>
            <person name="Ghai R."/>
            <person name="Kavagutti S V."/>
        </authorList>
    </citation>
    <scope>NUCLEOTIDE SEQUENCE</scope>
</reference>
<dbReference type="EMBL" id="CAFBMH010000015">
    <property type="protein sequence ID" value="CAB4897026.1"/>
    <property type="molecule type" value="Genomic_DNA"/>
</dbReference>
<protein>
    <submittedName>
        <fullName evidence="7">Unannotated protein</fullName>
    </submittedName>
</protein>
<dbReference type="EMBL" id="CAEZYR010000218">
    <property type="protein sequence ID" value="CAB4774990.1"/>
    <property type="molecule type" value="Genomic_DNA"/>
</dbReference>
<evidence type="ECO:0000256" key="1">
    <source>
        <dbReference type="ARBA" id="ARBA00004533"/>
    </source>
</evidence>
<name>A0A6J6VSB8_9ZZZZ</name>
<gene>
    <name evidence="7" type="ORF">UFOPK2754_03312</name>
    <name evidence="8" type="ORF">UFOPK3543_00639</name>
    <name evidence="9" type="ORF">UFOPK3967_00844</name>
</gene>
<dbReference type="EMBL" id="CAFBOS010000038">
    <property type="protein sequence ID" value="CAB4988553.1"/>
    <property type="molecule type" value="Genomic_DNA"/>
</dbReference>
<dbReference type="NCBIfam" id="NF005919">
    <property type="entry name" value="PRK07920.1"/>
    <property type="match status" value="1"/>
</dbReference>
<keyword evidence="5" id="KW-0472">Membrane</keyword>
<evidence type="ECO:0000256" key="4">
    <source>
        <dbReference type="ARBA" id="ARBA00022679"/>
    </source>
</evidence>
<evidence type="ECO:0000256" key="3">
    <source>
        <dbReference type="ARBA" id="ARBA00022519"/>
    </source>
</evidence>
<dbReference type="InterPro" id="IPR004960">
    <property type="entry name" value="LipA_acyltrans"/>
</dbReference>
<dbReference type="PANTHER" id="PTHR30606:SF10">
    <property type="entry name" value="PHOSPHATIDYLINOSITOL MANNOSIDE ACYLTRANSFERASE"/>
    <property type="match status" value="1"/>
</dbReference>
<comment type="subcellular location">
    <subcellularLocation>
        <location evidence="1">Cell inner membrane</location>
    </subcellularLocation>
</comment>
<dbReference type="CDD" id="cd07984">
    <property type="entry name" value="LPLAT_LABLAT-like"/>
    <property type="match status" value="1"/>
</dbReference>
<sequence length="282" mass="30857">MPAASALFGLALGPRRSAGRAMIERNLRRVHGPELQGRELRRLVRATYSSYARYYMESFKLPSLGVEAVARRFHVIGYEHVDTALKSGTGPILALPHLGGWEWAGFWLALVPRIQVSAVAEQLNPPELSTWFANLRARLGMHIITLGPDAGAAVTRAIRDNHVTCLLSDRHVGGAAVEVTFFGERTVLPAGPATLALRTGAALLPTAVYFDGIGHHAVVRPPVPVERLGKLRADVTRVTQLLADELEVLIREAPEQWHLMQPNWPSDYAALGRKVPALITKS</sequence>
<keyword evidence="2" id="KW-1003">Cell membrane</keyword>
<dbReference type="GO" id="GO:0016746">
    <property type="term" value="F:acyltransferase activity"/>
    <property type="evidence" value="ECO:0007669"/>
    <property type="project" value="UniProtKB-KW"/>
</dbReference>
<accession>A0A6J6VSB8</accession>
<dbReference type="GO" id="GO:0008610">
    <property type="term" value="P:lipid biosynthetic process"/>
    <property type="evidence" value="ECO:0007669"/>
    <property type="project" value="UniProtKB-ARBA"/>
</dbReference>
<dbReference type="PANTHER" id="PTHR30606">
    <property type="entry name" value="LIPID A BIOSYNTHESIS LAUROYL ACYLTRANSFERASE"/>
    <property type="match status" value="1"/>
</dbReference>
<evidence type="ECO:0000256" key="5">
    <source>
        <dbReference type="ARBA" id="ARBA00023136"/>
    </source>
</evidence>
<dbReference type="GO" id="GO:0005886">
    <property type="term" value="C:plasma membrane"/>
    <property type="evidence" value="ECO:0007669"/>
    <property type="project" value="UniProtKB-SubCell"/>
</dbReference>
<proteinExistence type="predicted"/>
<dbReference type="GO" id="GO:1901137">
    <property type="term" value="P:carbohydrate derivative biosynthetic process"/>
    <property type="evidence" value="ECO:0007669"/>
    <property type="project" value="UniProtKB-ARBA"/>
</dbReference>
<evidence type="ECO:0000256" key="6">
    <source>
        <dbReference type="ARBA" id="ARBA00023315"/>
    </source>
</evidence>
<evidence type="ECO:0000313" key="9">
    <source>
        <dbReference type="EMBL" id="CAB4988553.1"/>
    </source>
</evidence>
<evidence type="ECO:0000313" key="8">
    <source>
        <dbReference type="EMBL" id="CAB4897026.1"/>
    </source>
</evidence>
<evidence type="ECO:0000256" key="2">
    <source>
        <dbReference type="ARBA" id="ARBA00022475"/>
    </source>
</evidence>
<evidence type="ECO:0000313" key="7">
    <source>
        <dbReference type="EMBL" id="CAB4774990.1"/>
    </source>
</evidence>